<dbReference type="Pfam" id="PF02900">
    <property type="entry name" value="LigB"/>
    <property type="match status" value="1"/>
</dbReference>
<accession>A0A941ISN3</accession>
<dbReference type="SUPFAM" id="SSF53213">
    <property type="entry name" value="LigB-like"/>
    <property type="match status" value="1"/>
</dbReference>
<reference evidence="2" key="1">
    <citation type="submission" date="2021-04" db="EMBL/GenBank/DDBJ databases">
        <title>Genome based classification of Actinospica acidithermotolerans sp. nov., an actinobacterium isolated from an Indonesian hot spring.</title>
        <authorList>
            <person name="Kusuma A.B."/>
            <person name="Putra K.E."/>
            <person name="Nafisah S."/>
            <person name="Loh J."/>
            <person name="Nouioui I."/>
            <person name="Goodfellow M."/>
        </authorList>
    </citation>
    <scope>NUCLEOTIDE SEQUENCE</scope>
    <source>
        <strain evidence="2">CSCA 57</strain>
    </source>
</reference>
<dbReference type="EMBL" id="JAGSOG010000320">
    <property type="protein sequence ID" value="MBR7838709.1"/>
    <property type="molecule type" value="Genomic_DNA"/>
</dbReference>
<comment type="caution">
    <text evidence="2">The sequence shown here is derived from an EMBL/GenBank/DDBJ whole genome shotgun (WGS) entry which is preliminary data.</text>
</comment>
<protein>
    <recommendedName>
        <fullName evidence="1">Extradiol ring-cleavage dioxygenase class III enzyme subunit B domain-containing protein</fullName>
    </recommendedName>
</protein>
<dbReference type="GO" id="GO:0008198">
    <property type="term" value="F:ferrous iron binding"/>
    <property type="evidence" value="ECO:0007669"/>
    <property type="project" value="InterPro"/>
</dbReference>
<dbReference type="Gene3D" id="3.40.830.10">
    <property type="entry name" value="LigB-like"/>
    <property type="match status" value="1"/>
</dbReference>
<dbReference type="GO" id="GO:0016702">
    <property type="term" value="F:oxidoreductase activity, acting on single donors with incorporation of molecular oxygen, incorporation of two atoms of oxygen"/>
    <property type="evidence" value="ECO:0007669"/>
    <property type="project" value="UniProtKB-ARBA"/>
</dbReference>
<gene>
    <name evidence="2" type="ORF">KDL01_35905</name>
</gene>
<proteinExistence type="predicted"/>
<dbReference type="AlphaFoldDB" id="A0A941ISN3"/>
<organism evidence="2 3">
    <name type="scientific">Actinospica durhamensis</name>
    <dbReference type="NCBI Taxonomy" id="1508375"/>
    <lineage>
        <taxon>Bacteria</taxon>
        <taxon>Bacillati</taxon>
        <taxon>Actinomycetota</taxon>
        <taxon>Actinomycetes</taxon>
        <taxon>Catenulisporales</taxon>
        <taxon>Actinospicaceae</taxon>
        <taxon>Actinospica</taxon>
    </lineage>
</organism>
<evidence type="ECO:0000259" key="1">
    <source>
        <dbReference type="Pfam" id="PF02900"/>
    </source>
</evidence>
<dbReference type="Proteomes" id="UP000675781">
    <property type="component" value="Unassembled WGS sequence"/>
</dbReference>
<evidence type="ECO:0000313" key="2">
    <source>
        <dbReference type="EMBL" id="MBR7838709.1"/>
    </source>
</evidence>
<keyword evidence="3" id="KW-1185">Reference proteome</keyword>
<dbReference type="InterPro" id="IPR004183">
    <property type="entry name" value="Xdiol_dOase_suB"/>
</dbReference>
<feature type="domain" description="Extradiol ring-cleavage dioxygenase class III enzyme subunit B" evidence="1">
    <location>
        <begin position="9"/>
        <end position="269"/>
    </location>
</feature>
<dbReference type="RefSeq" id="WP_212533159.1">
    <property type="nucleotide sequence ID" value="NZ_JAGSOG010000320.1"/>
</dbReference>
<evidence type="ECO:0000313" key="3">
    <source>
        <dbReference type="Proteomes" id="UP000675781"/>
    </source>
</evidence>
<name>A0A941ISN3_9ACTN</name>
<sequence>MGEVVGAGLLAHVPTIVLPEADRRELNHGEDSSLVAGLERLRTEVFDTLDYDTVVVLDSHWATTVEFVVAAQERRSGLFTSEELPRGMCRRPYDFPGDPQLAHAVAARAARHATWITAIEDPELPIFYATTNLWEYLGRGLPGKRWVSIGVCQTGDVEDHLRLGRALGDAIAATDRRVVLIASGALSHTFWPLRTLRAHEAAGVEHIHSPEAAAADLERIDWFGRGEHARVLAAMPEYARFKPEARFGHYLMMIGALGEGDCTAHARRYGEYENAIGTGQAHLWFDRPAGGFPRPRATVPDAQDLAVPEFAAAHAAHAHAAADAHLDQNAESETVR</sequence>